<feature type="non-terminal residue" evidence="1">
    <location>
        <position position="126"/>
    </location>
</feature>
<sequence>MTIETHNWASFAHQEFHKIVREENFPIVNQVDARVQNFKLQFFKETAKFVGDFKSLANEAVASLAKYKALELEIERLLKAVVSQDILSVVHNASVVDTSVLQTKLERTKERFENCIIKKETEYAKL</sequence>
<organism evidence="1">
    <name type="scientific">Tanacetum cinerariifolium</name>
    <name type="common">Dalmatian daisy</name>
    <name type="synonym">Chrysanthemum cinerariifolium</name>
    <dbReference type="NCBI Taxonomy" id="118510"/>
    <lineage>
        <taxon>Eukaryota</taxon>
        <taxon>Viridiplantae</taxon>
        <taxon>Streptophyta</taxon>
        <taxon>Embryophyta</taxon>
        <taxon>Tracheophyta</taxon>
        <taxon>Spermatophyta</taxon>
        <taxon>Magnoliopsida</taxon>
        <taxon>eudicotyledons</taxon>
        <taxon>Gunneridae</taxon>
        <taxon>Pentapetalae</taxon>
        <taxon>asterids</taxon>
        <taxon>campanulids</taxon>
        <taxon>Asterales</taxon>
        <taxon>Asteraceae</taxon>
        <taxon>Asteroideae</taxon>
        <taxon>Anthemideae</taxon>
        <taxon>Anthemidinae</taxon>
        <taxon>Tanacetum</taxon>
    </lineage>
</organism>
<reference evidence="1" key="1">
    <citation type="journal article" date="2019" name="Sci. Rep.">
        <title>Draft genome of Tanacetum cinerariifolium, the natural source of mosquito coil.</title>
        <authorList>
            <person name="Yamashiro T."/>
            <person name="Shiraishi A."/>
            <person name="Satake H."/>
            <person name="Nakayama K."/>
        </authorList>
    </citation>
    <scope>NUCLEOTIDE SEQUENCE</scope>
</reference>
<proteinExistence type="predicted"/>
<protein>
    <recommendedName>
        <fullName evidence="2">Reverse transcriptase domain-containing protein</fullName>
    </recommendedName>
</protein>
<evidence type="ECO:0008006" key="2">
    <source>
        <dbReference type="Google" id="ProtNLM"/>
    </source>
</evidence>
<accession>A0A699QSN9</accession>
<comment type="caution">
    <text evidence="1">The sequence shown here is derived from an EMBL/GenBank/DDBJ whole genome shotgun (WGS) entry which is preliminary data.</text>
</comment>
<dbReference type="AlphaFoldDB" id="A0A699QSN9"/>
<evidence type="ECO:0000313" key="1">
    <source>
        <dbReference type="EMBL" id="GFC72419.1"/>
    </source>
</evidence>
<name>A0A699QSN9_TANCI</name>
<gene>
    <name evidence="1" type="ORF">Tci_844389</name>
</gene>
<dbReference type="EMBL" id="BKCJ011037762">
    <property type="protein sequence ID" value="GFC72419.1"/>
    <property type="molecule type" value="Genomic_DNA"/>
</dbReference>